<name>A0A0A9AFG0_ARUDO</name>
<dbReference type="EMBL" id="GBRH01247999">
    <property type="protein sequence ID" value="JAD49896.1"/>
    <property type="molecule type" value="Transcribed_RNA"/>
</dbReference>
<proteinExistence type="predicted"/>
<reference evidence="1" key="2">
    <citation type="journal article" date="2015" name="Data Brief">
        <title>Shoot transcriptome of the giant reed, Arundo donax.</title>
        <authorList>
            <person name="Barrero R.A."/>
            <person name="Guerrero F.D."/>
            <person name="Moolhuijzen P."/>
            <person name="Goolsby J.A."/>
            <person name="Tidwell J."/>
            <person name="Bellgard S.E."/>
            <person name="Bellgard M.I."/>
        </authorList>
    </citation>
    <scope>NUCLEOTIDE SEQUENCE</scope>
    <source>
        <tissue evidence="1">Shoot tissue taken approximately 20 cm above the soil surface</tissue>
    </source>
</reference>
<accession>A0A0A9AFG0</accession>
<sequence length="78" mass="9034">MVIPSSNSSNSLMNMDYDHPSPEIWNEVSHRILRNPSRWWIQDTIQFNRADILIKLLTIFGNLGQPPSILEHGLAEFM</sequence>
<organism evidence="1">
    <name type="scientific">Arundo donax</name>
    <name type="common">Giant reed</name>
    <name type="synonym">Donax arundinaceus</name>
    <dbReference type="NCBI Taxonomy" id="35708"/>
    <lineage>
        <taxon>Eukaryota</taxon>
        <taxon>Viridiplantae</taxon>
        <taxon>Streptophyta</taxon>
        <taxon>Embryophyta</taxon>
        <taxon>Tracheophyta</taxon>
        <taxon>Spermatophyta</taxon>
        <taxon>Magnoliopsida</taxon>
        <taxon>Liliopsida</taxon>
        <taxon>Poales</taxon>
        <taxon>Poaceae</taxon>
        <taxon>PACMAD clade</taxon>
        <taxon>Arundinoideae</taxon>
        <taxon>Arundineae</taxon>
        <taxon>Arundo</taxon>
    </lineage>
</organism>
<dbReference type="AlphaFoldDB" id="A0A0A9AFG0"/>
<protein>
    <submittedName>
        <fullName evidence="1">Uncharacterized protein</fullName>
    </submittedName>
</protein>
<evidence type="ECO:0000313" key="1">
    <source>
        <dbReference type="EMBL" id="JAD49896.1"/>
    </source>
</evidence>
<reference evidence="1" key="1">
    <citation type="submission" date="2014-09" db="EMBL/GenBank/DDBJ databases">
        <authorList>
            <person name="Magalhaes I.L.F."/>
            <person name="Oliveira U."/>
            <person name="Santos F.R."/>
            <person name="Vidigal T.H.D.A."/>
            <person name="Brescovit A.D."/>
            <person name="Santos A.J."/>
        </authorList>
    </citation>
    <scope>NUCLEOTIDE SEQUENCE</scope>
    <source>
        <tissue evidence="1">Shoot tissue taken approximately 20 cm above the soil surface</tissue>
    </source>
</reference>